<protein>
    <recommendedName>
        <fullName evidence="3">3D domain-containing protein</fullName>
    </recommendedName>
</protein>
<name>A0A2M7Z792_9BACT</name>
<reference evidence="2" key="1">
    <citation type="submission" date="2017-09" db="EMBL/GenBank/DDBJ databases">
        <title>Depth-based differentiation of microbial function through sediment-hosted aquifers and enrichment of novel symbionts in the deep terrestrial subsurface.</title>
        <authorList>
            <person name="Probst A.J."/>
            <person name="Ladd B."/>
            <person name="Jarett J.K."/>
            <person name="Geller-Mcgrath D.E."/>
            <person name="Sieber C.M.K."/>
            <person name="Emerson J.B."/>
            <person name="Anantharaman K."/>
            <person name="Thomas B.C."/>
            <person name="Malmstrom R."/>
            <person name="Stieglmeier M."/>
            <person name="Klingl A."/>
            <person name="Woyke T."/>
            <person name="Ryan C.M."/>
            <person name="Banfield J.F."/>
        </authorList>
    </citation>
    <scope>NUCLEOTIDE SEQUENCE [LARGE SCALE GENOMIC DNA]</scope>
</reference>
<gene>
    <name evidence="1" type="ORF">CO137_01095</name>
</gene>
<dbReference type="CDD" id="cd22784">
    <property type="entry name" value="DPBB_MltA_YuiC-like"/>
    <property type="match status" value="1"/>
</dbReference>
<accession>A0A2M7Z792</accession>
<comment type="caution">
    <text evidence="1">The sequence shown here is derived from an EMBL/GenBank/DDBJ whole genome shotgun (WGS) entry which is preliminary data.</text>
</comment>
<evidence type="ECO:0000313" key="1">
    <source>
        <dbReference type="EMBL" id="PJA90078.1"/>
    </source>
</evidence>
<sequence>MKNFIKKLKIRNTFNGVLVFVIAVSLMISNNYPQVVRAESKFLITDPVTFSLQKTETITQKFPESNDREPLQTIWVVITAYSSTVDQTDDTPCHTANDFDLCTYYDEYNDYNTIAGNGLMFNTEVRLPEIFGDKVFVVRDRMNKRYNYGRIDVWLPTREEAIKFGVKYVKMEIYN</sequence>
<proteinExistence type="predicted"/>
<organism evidence="1 2">
    <name type="scientific">Candidatus Magasanikbacteria bacterium CG_4_9_14_3_um_filter_32_9</name>
    <dbReference type="NCBI Taxonomy" id="1974644"/>
    <lineage>
        <taxon>Bacteria</taxon>
        <taxon>Candidatus Magasanikiibacteriota</taxon>
    </lineage>
</organism>
<evidence type="ECO:0000313" key="2">
    <source>
        <dbReference type="Proteomes" id="UP000230843"/>
    </source>
</evidence>
<dbReference type="EMBL" id="PFVJ01000026">
    <property type="protein sequence ID" value="PJA90078.1"/>
    <property type="molecule type" value="Genomic_DNA"/>
</dbReference>
<evidence type="ECO:0008006" key="3">
    <source>
        <dbReference type="Google" id="ProtNLM"/>
    </source>
</evidence>
<dbReference type="Proteomes" id="UP000230843">
    <property type="component" value="Unassembled WGS sequence"/>
</dbReference>
<dbReference type="AlphaFoldDB" id="A0A2M7Z792"/>